<dbReference type="InterPro" id="IPR029351">
    <property type="entry name" value="GAD_dom"/>
</dbReference>
<dbReference type="PRINTS" id="PR01042">
    <property type="entry name" value="TRNASYNTHASP"/>
</dbReference>
<keyword evidence="6 7" id="KW-0030">Aminoacyl-tRNA synthetase</keyword>
<evidence type="ECO:0000313" key="9">
    <source>
        <dbReference type="EMBL" id="HIS83761.1"/>
    </source>
</evidence>
<comment type="similarity">
    <text evidence="1 7">Belongs to the class-II aminoacyl-tRNA synthetase family. Type 1 subfamily.</text>
</comment>
<comment type="subcellular location">
    <subcellularLocation>
        <location evidence="7">Cytoplasm</location>
    </subcellularLocation>
</comment>
<dbReference type="Proteomes" id="UP000824139">
    <property type="component" value="Unassembled WGS sequence"/>
</dbReference>
<dbReference type="InterPro" id="IPR045864">
    <property type="entry name" value="aa-tRNA-synth_II/BPL/LPL"/>
</dbReference>
<sequence length="595" mass="67530">MKMITTKLKNRNCGELNLNNLNEEVTLSGWSATIRDLGGILFVELRDRTGFFQLVANPQINPEVHKVFEKLRSEYVICVKGKVTRRPEETYNEKYATGQVEMYPESVEILSEAKTLPFVLDDENVSEDVRLKYRYLDIRREGMLHNLTLRHKICQAARSYLNGEDFLEVETPILIKTTPEGARDYLVPSRVQEGKFYALPQSPQIFKQLLMVGGIERYYQIAKCFRDEDLRADRQPEFTQIDIEMSFVEQQDVIKCVEGLIVETFKAAGVEVKPPFIQMPWQEAMDRYGSDKPDTRFGLELFDIGDIILQSEFKIVRDTLENGGIVRGIRIPGGAKFSRKDIDDITKLAVSFGAKALANIIYLEDGTAKSPVMKFVTEEQAKQIQQRAKAEAGDIIFFVADKPKLVYDIMGRLRLYFGKRLDLIDESKHNLLWIVDFPMFEWSDEEDRFMAMHHPFTSPCIEDLDKLKAGDLGNVKSIAYDIVYNGTELGGGSVRIHSSEVQSAIFKALGLTEDEAKEKFGFMVNALQYGTPPHAGLAIGLDRLVALLCRTESIRDVIAFPKNSGAKDLMSDAPGEASLQQLRELHLKSTVQNHK</sequence>
<dbReference type="SUPFAM" id="SSF55681">
    <property type="entry name" value="Class II aaRS and biotin synthetases"/>
    <property type="match status" value="1"/>
</dbReference>
<feature type="binding site" evidence="7">
    <location>
        <position position="226"/>
    </location>
    <ligand>
        <name>L-aspartate</name>
        <dbReference type="ChEBI" id="CHEBI:29991"/>
    </ligand>
</feature>
<feature type="binding site" evidence="7">
    <location>
        <position position="453"/>
    </location>
    <ligand>
        <name>L-aspartate</name>
        <dbReference type="ChEBI" id="CHEBI:29991"/>
    </ligand>
</feature>
<dbReference type="SUPFAM" id="SSF50249">
    <property type="entry name" value="Nucleic acid-binding proteins"/>
    <property type="match status" value="1"/>
</dbReference>
<keyword evidence="2 7" id="KW-0436">Ligase</keyword>
<dbReference type="SUPFAM" id="SSF55261">
    <property type="entry name" value="GAD domain-like"/>
    <property type="match status" value="1"/>
</dbReference>
<keyword evidence="4 7" id="KW-0067">ATP-binding</keyword>
<dbReference type="GO" id="GO:0005524">
    <property type="term" value="F:ATP binding"/>
    <property type="evidence" value="ECO:0007669"/>
    <property type="project" value="UniProtKB-UniRule"/>
</dbReference>
<dbReference type="PROSITE" id="PS50862">
    <property type="entry name" value="AA_TRNA_LIGASE_II"/>
    <property type="match status" value="1"/>
</dbReference>
<evidence type="ECO:0000256" key="2">
    <source>
        <dbReference type="ARBA" id="ARBA00022598"/>
    </source>
</evidence>
<comment type="subunit">
    <text evidence="7">Homodimer.</text>
</comment>
<dbReference type="NCBIfam" id="NF001750">
    <property type="entry name" value="PRK00476.1"/>
    <property type="match status" value="1"/>
</dbReference>
<dbReference type="GO" id="GO:0006422">
    <property type="term" value="P:aspartyl-tRNA aminoacylation"/>
    <property type="evidence" value="ECO:0007669"/>
    <property type="project" value="UniProtKB-UniRule"/>
</dbReference>
<keyword evidence="7" id="KW-0963">Cytoplasm</keyword>
<protein>
    <recommendedName>
        <fullName evidence="7">Aspartate--tRNA ligase</fullName>
        <ecNumber evidence="7">6.1.1.12</ecNumber>
    </recommendedName>
    <alternativeName>
        <fullName evidence="7">Aspartyl-tRNA synthetase</fullName>
        <shortName evidence="7">AspRS</shortName>
    </alternativeName>
</protein>
<dbReference type="CDD" id="cd00777">
    <property type="entry name" value="AspRS_core"/>
    <property type="match status" value="1"/>
</dbReference>
<evidence type="ECO:0000256" key="5">
    <source>
        <dbReference type="ARBA" id="ARBA00022917"/>
    </source>
</evidence>
<dbReference type="InterPro" id="IPR004524">
    <property type="entry name" value="Asp-tRNA-ligase_1"/>
</dbReference>
<dbReference type="EC" id="6.1.1.12" evidence="7"/>
<dbReference type="InterPro" id="IPR004365">
    <property type="entry name" value="NA-bd_OB_tRNA"/>
</dbReference>
<proteinExistence type="inferred from homology"/>
<comment type="caution">
    <text evidence="7">Lacks conserved residue(s) required for the propagation of feature annotation.</text>
</comment>
<dbReference type="Gene3D" id="3.30.930.10">
    <property type="entry name" value="Bira Bifunctional Protein, Domain 2"/>
    <property type="match status" value="1"/>
</dbReference>
<dbReference type="Pfam" id="PF00152">
    <property type="entry name" value="tRNA-synt_2"/>
    <property type="match status" value="1"/>
</dbReference>
<keyword evidence="3 7" id="KW-0547">Nucleotide-binding</keyword>
<comment type="catalytic activity">
    <reaction evidence="7">
        <text>tRNA(Asp) + L-aspartate + ATP = L-aspartyl-tRNA(Asp) + AMP + diphosphate</text>
        <dbReference type="Rhea" id="RHEA:19649"/>
        <dbReference type="Rhea" id="RHEA-COMP:9660"/>
        <dbReference type="Rhea" id="RHEA-COMP:9678"/>
        <dbReference type="ChEBI" id="CHEBI:29991"/>
        <dbReference type="ChEBI" id="CHEBI:30616"/>
        <dbReference type="ChEBI" id="CHEBI:33019"/>
        <dbReference type="ChEBI" id="CHEBI:78442"/>
        <dbReference type="ChEBI" id="CHEBI:78516"/>
        <dbReference type="ChEBI" id="CHEBI:456215"/>
        <dbReference type="EC" id="6.1.1.12"/>
    </reaction>
</comment>
<dbReference type="InterPro" id="IPR047089">
    <property type="entry name" value="Asp-tRNA-ligase_1_N"/>
</dbReference>
<dbReference type="PANTHER" id="PTHR22594:SF5">
    <property type="entry name" value="ASPARTATE--TRNA LIGASE, MITOCHONDRIAL"/>
    <property type="match status" value="1"/>
</dbReference>
<dbReference type="InterPro" id="IPR004115">
    <property type="entry name" value="GAD-like_sf"/>
</dbReference>
<accession>A0A9D1FYD5</accession>
<dbReference type="InterPro" id="IPR047090">
    <property type="entry name" value="AspRS_core"/>
</dbReference>
<feature type="binding site" evidence="7">
    <location>
        <begin position="540"/>
        <end position="543"/>
    </location>
    <ligand>
        <name>ATP</name>
        <dbReference type="ChEBI" id="CHEBI:30616"/>
    </ligand>
</feature>
<organism evidence="9 10">
    <name type="scientific">Candidatus Scatenecus faecavium</name>
    <dbReference type="NCBI Taxonomy" id="2840915"/>
    <lineage>
        <taxon>Bacteria</taxon>
        <taxon>Candidatus Scatenecus</taxon>
    </lineage>
</organism>
<dbReference type="InterPro" id="IPR012340">
    <property type="entry name" value="NA-bd_OB-fold"/>
</dbReference>
<reference evidence="9" key="1">
    <citation type="submission" date="2020-10" db="EMBL/GenBank/DDBJ databases">
        <authorList>
            <person name="Gilroy R."/>
        </authorList>
    </citation>
    <scope>NUCLEOTIDE SEQUENCE</scope>
    <source>
        <strain evidence="9">CHK152-2994</strain>
    </source>
</reference>
<dbReference type="Gene3D" id="3.30.1360.30">
    <property type="entry name" value="GAD-like domain"/>
    <property type="match status" value="1"/>
</dbReference>
<evidence type="ECO:0000256" key="4">
    <source>
        <dbReference type="ARBA" id="ARBA00022840"/>
    </source>
</evidence>
<reference evidence="9" key="2">
    <citation type="journal article" date="2021" name="PeerJ">
        <title>Extensive microbial diversity within the chicken gut microbiome revealed by metagenomics and culture.</title>
        <authorList>
            <person name="Gilroy R."/>
            <person name="Ravi A."/>
            <person name="Getino M."/>
            <person name="Pursley I."/>
            <person name="Horton D.L."/>
            <person name="Alikhan N.F."/>
            <person name="Baker D."/>
            <person name="Gharbi K."/>
            <person name="Hall N."/>
            <person name="Watson M."/>
            <person name="Adriaenssens E.M."/>
            <person name="Foster-Nyarko E."/>
            <person name="Jarju S."/>
            <person name="Secka A."/>
            <person name="Antonio M."/>
            <person name="Oren A."/>
            <person name="Chaudhuri R.R."/>
            <person name="La Ragione R."/>
            <person name="Hildebrand F."/>
            <person name="Pallen M.J."/>
        </authorList>
    </citation>
    <scope>NUCLEOTIDE SEQUENCE</scope>
    <source>
        <strain evidence="9">CHK152-2994</strain>
    </source>
</reference>
<dbReference type="InterPro" id="IPR002312">
    <property type="entry name" value="Asp/Asn-tRNA-synth_IIb"/>
</dbReference>
<dbReference type="PANTHER" id="PTHR22594">
    <property type="entry name" value="ASPARTYL/LYSYL-TRNA SYNTHETASE"/>
    <property type="match status" value="1"/>
</dbReference>
<dbReference type="GO" id="GO:0003676">
    <property type="term" value="F:nucleic acid binding"/>
    <property type="evidence" value="ECO:0007669"/>
    <property type="project" value="InterPro"/>
</dbReference>
<evidence type="ECO:0000313" key="10">
    <source>
        <dbReference type="Proteomes" id="UP000824139"/>
    </source>
</evidence>
<gene>
    <name evidence="7 9" type="primary">aspS</name>
    <name evidence="9" type="ORF">IAD41_09185</name>
</gene>
<dbReference type="Gene3D" id="2.40.50.140">
    <property type="entry name" value="Nucleic acid-binding proteins"/>
    <property type="match status" value="1"/>
</dbReference>
<dbReference type="InterPro" id="IPR006195">
    <property type="entry name" value="aa-tRNA-synth_II"/>
</dbReference>
<keyword evidence="5 7" id="KW-0648">Protein biosynthesis</keyword>
<dbReference type="InterPro" id="IPR004364">
    <property type="entry name" value="Aa-tRNA-synt_II"/>
</dbReference>
<feature type="binding site" evidence="7">
    <location>
        <position position="235"/>
    </location>
    <ligand>
        <name>ATP</name>
        <dbReference type="ChEBI" id="CHEBI:30616"/>
    </ligand>
</feature>
<dbReference type="CDD" id="cd04317">
    <property type="entry name" value="EcAspRS_like_N"/>
    <property type="match status" value="1"/>
</dbReference>
<dbReference type="EMBL" id="DVJO01000200">
    <property type="protein sequence ID" value="HIS83761.1"/>
    <property type="molecule type" value="Genomic_DNA"/>
</dbReference>
<dbReference type="AlphaFoldDB" id="A0A9D1FYD5"/>
<feature type="binding site" evidence="7">
    <location>
        <begin position="226"/>
        <end position="228"/>
    </location>
    <ligand>
        <name>ATP</name>
        <dbReference type="ChEBI" id="CHEBI:30616"/>
    </ligand>
</feature>
<evidence type="ECO:0000259" key="8">
    <source>
        <dbReference type="PROSITE" id="PS50862"/>
    </source>
</evidence>
<evidence type="ECO:0000256" key="1">
    <source>
        <dbReference type="ARBA" id="ARBA00006303"/>
    </source>
</evidence>
<feature type="region of interest" description="Aspartate" evidence="7">
    <location>
        <begin position="204"/>
        <end position="207"/>
    </location>
</feature>
<feature type="binding site" evidence="7">
    <location>
        <position position="488"/>
    </location>
    <ligand>
        <name>ATP</name>
        <dbReference type="ChEBI" id="CHEBI:30616"/>
    </ligand>
</feature>
<name>A0A9D1FYD5_9BACT</name>
<feature type="binding site" evidence="7">
    <location>
        <position position="495"/>
    </location>
    <ligand>
        <name>L-aspartate</name>
        <dbReference type="ChEBI" id="CHEBI:29991"/>
    </ligand>
</feature>
<evidence type="ECO:0000256" key="7">
    <source>
        <dbReference type="HAMAP-Rule" id="MF_00044"/>
    </source>
</evidence>
<evidence type="ECO:0000256" key="6">
    <source>
        <dbReference type="ARBA" id="ARBA00023146"/>
    </source>
</evidence>
<dbReference type="Pfam" id="PF02938">
    <property type="entry name" value="GAD"/>
    <property type="match status" value="1"/>
</dbReference>
<evidence type="ECO:0000256" key="3">
    <source>
        <dbReference type="ARBA" id="ARBA00022741"/>
    </source>
</evidence>
<dbReference type="HAMAP" id="MF_00044">
    <property type="entry name" value="Asp_tRNA_synth_type1"/>
    <property type="match status" value="1"/>
</dbReference>
<dbReference type="NCBIfam" id="TIGR00459">
    <property type="entry name" value="aspS_bact"/>
    <property type="match status" value="1"/>
</dbReference>
<comment type="caution">
    <text evidence="9">The sequence shown here is derived from an EMBL/GenBank/DDBJ whole genome shotgun (WGS) entry which is preliminary data.</text>
</comment>
<feature type="domain" description="Aminoacyl-transfer RNA synthetases class-II family profile" evidence="8">
    <location>
        <begin position="147"/>
        <end position="561"/>
    </location>
</feature>
<feature type="binding site" evidence="7">
    <location>
        <position position="180"/>
    </location>
    <ligand>
        <name>L-aspartate</name>
        <dbReference type="ChEBI" id="CHEBI:29991"/>
    </ligand>
</feature>
<dbReference type="GO" id="GO:0004815">
    <property type="term" value="F:aspartate-tRNA ligase activity"/>
    <property type="evidence" value="ECO:0007669"/>
    <property type="project" value="UniProtKB-UniRule"/>
</dbReference>
<dbReference type="GO" id="GO:0005737">
    <property type="term" value="C:cytoplasm"/>
    <property type="evidence" value="ECO:0007669"/>
    <property type="project" value="UniProtKB-SubCell"/>
</dbReference>
<dbReference type="Pfam" id="PF01336">
    <property type="entry name" value="tRNA_anti-codon"/>
    <property type="match status" value="1"/>
</dbReference>
<comment type="function">
    <text evidence="7">Catalyzes the attachment of L-aspartate to tRNA(Asp) in a two-step reaction: L-aspartate is first activated by ATP to form Asp-AMP and then transferred to the acceptor end of tRNA(Asp).</text>
</comment>